<gene>
    <name evidence="1" type="ORF">MNBD_ACTINO01-2334</name>
</gene>
<sequence>VVEGSARAMVSALNKAAYERAAEVDEA</sequence>
<dbReference type="EMBL" id="UOEI01000691">
    <property type="protein sequence ID" value="VAW09186.1"/>
    <property type="molecule type" value="Genomic_DNA"/>
</dbReference>
<evidence type="ECO:0000313" key="1">
    <source>
        <dbReference type="EMBL" id="VAW09186.1"/>
    </source>
</evidence>
<organism evidence="1">
    <name type="scientific">hydrothermal vent metagenome</name>
    <dbReference type="NCBI Taxonomy" id="652676"/>
    <lineage>
        <taxon>unclassified sequences</taxon>
        <taxon>metagenomes</taxon>
        <taxon>ecological metagenomes</taxon>
    </lineage>
</organism>
<dbReference type="AlphaFoldDB" id="A0A3B0TQ31"/>
<proteinExistence type="predicted"/>
<accession>A0A3B0TQ31</accession>
<name>A0A3B0TQ31_9ZZZZ</name>
<protein>
    <submittedName>
        <fullName evidence="1">Uncharacterized protein</fullName>
    </submittedName>
</protein>
<reference evidence="1" key="1">
    <citation type="submission" date="2018-06" db="EMBL/GenBank/DDBJ databases">
        <authorList>
            <person name="Zhirakovskaya E."/>
        </authorList>
    </citation>
    <scope>NUCLEOTIDE SEQUENCE</scope>
</reference>
<feature type="non-terminal residue" evidence="1">
    <location>
        <position position="1"/>
    </location>
</feature>